<name>A0ABT2MCX4_9MYCO</name>
<evidence type="ECO:0008006" key="3">
    <source>
        <dbReference type="Google" id="ProtNLM"/>
    </source>
</evidence>
<dbReference type="Proteomes" id="UP001206639">
    <property type="component" value="Unassembled WGS sequence"/>
</dbReference>
<protein>
    <recommendedName>
        <fullName evidence="3">Hcy-binding domain-containing protein</fullName>
    </recommendedName>
</protein>
<dbReference type="Gene3D" id="3.20.20.330">
    <property type="entry name" value="Homocysteine-binding-like domain"/>
    <property type="match status" value="1"/>
</dbReference>
<organism evidence="1 2">
    <name type="scientific">Mycobacterium deserti</name>
    <dbReference type="NCBI Taxonomy" id="2978347"/>
    <lineage>
        <taxon>Bacteria</taxon>
        <taxon>Bacillati</taxon>
        <taxon>Actinomycetota</taxon>
        <taxon>Actinomycetes</taxon>
        <taxon>Mycobacteriales</taxon>
        <taxon>Mycobacteriaceae</taxon>
        <taxon>Mycobacterium</taxon>
    </lineage>
</organism>
<proteinExistence type="predicted"/>
<reference evidence="2" key="1">
    <citation type="submission" date="2023-07" db="EMBL/GenBank/DDBJ databases">
        <authorList>
            <person name="Deng Y."/>
            <person name="Zhang Y.-Q."/>
        </authorList>
    </citation>
    <scope>NUCLEOTIDE SEQUENCE [LARGE SCALE GENOMIC DNA]</scope>
    <source>
        <strain evidence="2">CPCC 205710</strain>
    </source>
</reference>
<dbReference type="EMBL" id="JAODWD010000004">
    <property type="protein sequence ID" value="MCT7660118.1"/>
    <property type="molecule type" value="Genomic_DNA"/>
</dbReference>
<dbReference type="SUPFAM" id="SSF82282">
    <property type="entry name" value="Homocysteine S-methyltransferase"/>
    <property type="match status" value="1"/>
</dbReference>
<comment type="caution">
    <text evidence="1">The sequence shown here is derived from an EMBL/GenBank/DDBJ whole genome shotgun (WGS) entry which is preliminary data.</text>
</comment>
<sequence>MADVNYRARDTDLRDTSSTRVVVGDGAMGTELRAADLRLDDFEDLESYNEVLNDTRPDVIEAKYVRLQSG</sequence>
<gene>
    <name evidence="1" type="ORF">N4S67_17005</name>
</gene>
<evidence type="ECO:0000313" key="1">
    <source>
        <dbReference type="EMBL" id="MCT7660118.1"/>
    </source>
</evidence>
<evidence type="ECO:0000313" key="2">
    <source>
        <dbReference type="Proteomes" id="UP001206639"/>
    </source>
</evidence>
<keyword evidence="2" id="KW-1185">Reference proteome</keyword>
<accession>A0ABT2MCX4</accession>
<dbReference type="InterPro" id="IPR036589">
    <property type="entry name" value="HCY_dom_sf"/>
</dbReference>